<sequence>MTKAIFRKVCRSEVEENECLKKRSAKPHTSSAWLRTSTWQLDEVDKKGLLRRLAGPRQRKQGDATAVGCMANWIGSWEKKKEEGRSRRRLLLSALFVGLEKKGKARRLAVDGDLGQRYWQRFDDVIRCRKGFGIKPTLLLTCRNGRTFNKNESRRNLVGARALWHHLRHDANLDANRPTMGGTSTAAKAPEAMEADFVGGWVTRPLAPAQLRLSPELSPRFPLLLLCTPV</sequence>
<gene>
    <name evidence="1" type="ORF">CAUJ_LOCUS767</name>
</gene>
<protein>
    <submittedName>
        <fullName evidence="1">Uncharacterized protein</fullName>
    </submittedName>
</protein>
<reference evidence="1" key="1">
    <citation type="submission" date="2020-10" db="EMBL/GenBank/DDBJ databases">
        <authorList>
            <person name="Kikuchi T."/>
        </authorList>
    </citation>
    <scope>NUCLEOTIDE SEQUENCE</scope>
    <source>
        <strain evidence="1">NKZ352</strain>
    </source>
</reference>
<keyword evidence="2" id="KW-1185">Reference proteome</keyword>
<evidence type="ECO:0000313" key="1">
    <source>
        <dbReference type="EMBL" id="CAD6184848.1"/>
    </source>
</evidence>
<dbReference type="EMBL" id="CAJGYM010000001">
    <property type="protein sequence ID" value="CAD6184848.1"/>
    <property type="molecule type" value="Genomic_DNA"/>
</dbReference>
<dbReference type="AlphaFoldDB" id="A0A8S1GQ63"/>
<evidence type="ECO:0000313" key="2">
    <source>
        <dbReference type="Proteomes" id="UP000835052"/>
    </source>
</evidence>
<organism evidence="1 2">
    <name type="scientific">Caenorhabditis auriculariae</name>
    <dbReference type="NCBI Taxonomy" id="2777116"/>
    <lineage>
        <taxon>Eukaryota</taxon>
        <taxon>Metazoa</taxon>
        <taxon>Ecdysozoa</taxon>
        <taxon>Nematoda</taxon>
        <taxon>Chromadorea</taxon>
        <taxon>Rhabditida</taxon>
        <taxon>Rhabditina</taxon>
        <taxon>Rhabditomorpha</taxon>
        <taxon>Rhabditoidea</taxon>
        <taxon>Rhabditidae</taxon>
        <taxon>Peloderinae</taxon>
        <taxon>Caenorhabditis</taxon>
    </lineage>
</organism>
<dbReference type="Proteomes" id="UP000835052">
    <property type="component" value="Unassembled WGS sequence"/>
</dbReference>
<proteinExistence type="predicted"/>
<name>A0A8S1GQ63_9PELO</name>
<accession>A0A8S1GQ63</accession>
<comment type="caution">
    <text evidence="1">The sequence shown here is derived from an EMBL/GenBank/DDBJ whole genome shotgun (WGS) entry which is preliminary data.</text>
</comment>